<name>A0AAE0U8U7_9PEZI</name>
<dbReference type="GO" id="GO:0000973">
    <property type="term" value="P:post-transcriptional tethering of RNA polymerase II gene DNA at nuclear periphery"/>
    <property type="evidence" value="ECO:0007669"/>
    <property type="project" value="TreeGrafter"/>
</dbReference>
<keyword evidence="4 7" id="KW-0811">Translocation</keyword>
<comment type="subunit">
    <text evidence="7">Part of the nuclear pore complex (NPC).</text>
</comment>
<dbReference type="PANTHER" id="PTHR13003:SF2">
    <property type="entry name" value="NUCLEAR PORE COMPLEX PROTEIN NUP107"/>
    <property type="match status" value="1"/>
</dbReference>
<dbReference type="InterPro" id="IPR007252">
    <property type="entry name" value="Nup84/Nup107"/>
</dbReference>
<keyword evidence="1 7" id="KW-0813">Transport</keyword>
<keyword evidence="7" id="KW-0472">Membrane</keyword>
<reference evidence="9" key="2">
    <citation type="submission" date="2023-06" db="EMBL/GenBank/DDBJ databases">
        <authorList>
            <consortium name="Lawrence Berkeley National Laboratory"/>
            <person name="Haridas S."/>
            <person name="Hensen N."/>
            <person name="Bonometti L."/>
            <person name="Westerberg I."/>
            <person name="Brannstrom I.O."/>
            <person name="Guillou S."/>
            <person name="Cros-Aarteil S."/>
            <person name="Calhoun S."/>
            <person name="Kuo A."/>
            <person name="Mondo S."/>
            <person name="Pangilinan J."/>
            <person name="Riley R."/>
            <person name="LaButti K."/>
            <person name="Andreopoulos B."/>
            <person name="Lipzen A."/>
            <person name="Chen C."/>
            <person name="Yanf M."/>
            <person name="Daum C."/>
            <person name="Ng V."/>
            <person name="Clum A."/>
            <person name="Steindorff A."/>
            <person name="Ohm R."/>
            <person name="Martin F."/>
            <person name="Silar P."/>
            <person name="Natvig D."/>
            <person name="Lalanne C."/>
            <person name="Gautier V."/>
            <person name="Ament-velasquez S.L."/>
            <person name="Kruys A."/>
            <person name="Hutchinson M.I."/>
            <person name="Powell A.J."/>
            <person name="Barry K."/>
            <person name="Miller A.N."/>
            <person name="Grigoriev I.V."/>
            <person name="Debuchy R."/>
            <person name="Gladieux P."/>
            <person name="Thoren M.H."/>
            <person name="Johannesson H."/>
        </authorList>
    </citation>
    <scope>NUCLEOTIDE SEQUENCE</scope>
    <source>
        <strain evidence="9">CBS 232.78</strain>
    </source>
</reference>
<comment type="caution">
    <text evidence="9">The sequence shown here is derived from an EMBL/GenBank/DDBJ whole genome shotgun (WGS) entry which is preliminary data.</text>
</comment>
<dbReference type="Proteomes" id="UP001285441">
    <property type="component" value="Unassembled WGS sequence"/>
</dbReference>
<evidence type="ECO:0000256" key="1">
    <source>
        <dbReference type="ARBA" id="ARBA00022448"/>
    </source>
</evidence>
<evidence type="ECO:0000256" key="7">
    <source>
        <dbReference type="RuleBase" id="RU365072"/>
    </source>
</evidence>
<keyword evidence="2" id="KW-0509">mRNA transport</keyword>
<evidence type="ECO:0000256" key="6">
    <source>
        <dbReference type="ARBA" id="ARBA00023242"/>
    </source>
</evidence>
<keyword evidence="10" id="KW-1185">Reference proteome</keyword>
<feature type="compositionally biased region" description="Low complexity" evidence="8">
    <location>
        <begin position="1"/>
        <end position="25"/>
    </location>
</feature>
<dbReference type="AlphaFoldDB" id="A0AAE0U8U7"/>
<keyword evidence="5 7" id="KW-0906">Nuclear pore complex</keyword>
<proteinExistence type="inferred from homology"/>
<feature type="region of interest" description="Disordered" evidence="8">
    <location>
        <begin position="1"/>
        <end position="44"/>
    </location>
</feature>
<dbReference type="GO" id="GO:0031965">
    <property type="term" value="C:nuclear membrane"/>
    <property type="evidence" value="ECO:0007669"/>
    <property type="project" value="UniProtKB-SubCell"/>
</dbReference>
<accession>A0AAE0U8U7</accession>
<dbReference type="Gene3D" id="1.10.3450.20">
    <property type="match status" value="1"/>
</dbReference>
<comment type="subcellular location">
    <subcellularLocation>
        <location evidence="7">Nucleus</location>
        <location evidence="7">Nuclear pore complex</location>
    </subcellularLocation>
    <subcellularLocation>
        <location evidence="7">Nucleus membrane</location>
    </subcellularLocation>
</comment>
<evidence type="ECO:0000313" key="9">
    <source>
        <dbReference type="EMBL" id="KAK3394840.1"/>
    </source>
</evidence>
<dbReference type="GO" id="GO:0017056">
    <property type="term" value="F:structural constituent of nuclear pore"/>
    <property type="evidence" value="ECO:0007669"/>
    <property type="project" value="UniProtKB-UniRule"/>
</dbReference>
<dbReference type="EMBL" id="JAULSW010000001">
    <property type="protein sequence ID" value="KAK3394840.1"/>
    <property type="molecule type" value="Genomic_DNA"/>
</dbReference>
<reference evidence="9" key="1">
    <citation type="journal article" date="2023" name="Mol. Phylogenet. Evol.">
        <title>Genome-scale phylogeny and comparative genomics of the fungal order Sordariales.</title>
        <authorList>
            <person name="Hensen N."/>
            <person name="Bonometti L."/>
            <person name="Westerberg I."/>
            <person name="Brannstrom I.O."/>
            <person name="Guillou S."/>
            <person name="Cros-Aarteil S."/>
            <person name="Calhoun S."/>
            <person name="Haridas S."/>
            <person name="Kuo A."/>
            <person name="Mondo S."/>
            <person name="Pangilinan J."/>
            <person name="Riley R."/>
            <person name="LaButti K."/>
            <person name="Andreopoulos B."/>
            <person name="Lipzen A."/>
            <person name="Chen C."/>
            <person name="Yan M."/>
            <person name="Daum C."/>
            <person name="Ng V."/>
            <person name="Clum A."/>
            <person name="Steindorff A."/>
            <person name="Ohm R.A."/>
            <person name="Martin F."/>
            <person name="Silar P."/>
            <person name="Natvig D.O."/>
            <person name="Lalanne C."/>
            <person name="Gautier V."/>
            <person name="Ament-Velasquez S.L."/>
            <person name="Kruys A."/>
            <person name="Hutchinson M.I."/>
            <person name="Powell A.J."/>
            <person name="Barry K."/>
            <person name="Miller A.N."/>
            <person name="Grigoriev I.V."/>
            <person name="Debuchy R."/>
            <person name="Gladieux P."/>
            <person name="Hiltunen Thoren M."/>
            <person name="Johannesson H."/>
        </authorList>
    </citation>
    <scope>NUCLEOTIDE SEQUENCE</scope>
    <source>
        <strain evidence="9">CBS 232.78</strain>
    </source>
</reference>
<protein>
    <recommendedName>
        <fullName evidence="7">Nuclear pore complex protein</fullName>
    </recommendedName>
</protein>
<dbReference type="FunFam" id="1.10.3450.20:FF:000003">
    <property type="entry name" value="Nuclear pore complex protein"/>
    <property type="match status" value="1"/>
</dbReference>
<dbReference type="GO" id="GO:0031080">
    <property type="term" value="C:nuclear pore outer ring"/>
    <property type="evidence" value="ECO:0007669"/>
    <property type="project" value="TreeGrafter"/>
</dbReference>
<dbReference type="GO" id="GO:0006406">
    <property type="term" value="P:mRNA export from nucleus"/>
    <property type="evidence" value="ECO:0007669"/>
    <property type="project" value="TreeGrafter"/>
</dbReference>
<comment type="similarity">
    <text evidence="7">Belongs to the nucleoporin Nup84/Nup107 family.</text>
</comment>
<evidence type="ECO:0000256" key="4">
    <source>
        <dbReference type="ARBA" id="ARBA00023010"/>
    </source>
</evidence>
<evidence type="ECO:0000256" key="3">
    <source>
        <dbReference type="ARBA" id="ARBA00022927"/>
    </source>
</evidence>
<sequence length="946" mass="107093">MAPAFDPQDSSSDSQASRPQSRAQAHLGDDMASYEATYREGSIQPSPEVEFFAAELDRFNIDPKGAAEEQRARVLGLIESYRNHARQRADRLYQRHAHQRSAQGGSWQRGHSADMDVDEAEEGDAVGSEEIRRAEEEAQTWDLLHRILPLRYPEPDSLHPESISDLPPKSRKQWWDDFLLSDSVARERKIVLEWLQTSASYGPPIDEVVSELQQNAERGDILAHGWLHTRAKIKLQKSVQGYQGVLDPYDAGMIEPYGGSATLITQLDPDAITRQARKLQPGDEFFERAIWLGCFEMLRRGCSMADIREWCSVRTELWRAASIAPLPLSNPEEDEDDPNFDPNSLVLWRRICFATARDGGTSDYDRAVYGLLAGDINSVEKVCKSWDDMLFLHYNALLRTQFDSFLINYSGEDAANTSQQFPAFNVVLHHGDGNVGGRLISTFETEPKTRIEAERTLKALQGAIVANQLGKHLQLQAAVLSKQANEKHISNLIPAVHDSSLLEEIKGKKKFFDLSDHNSLRIFAHIVIITTALDQLTRSSPDLHSVQEHMIAAYISYLRLVDLEEMIPLYCSKLSSDKLYTSLTRNLKNIVDMDARRHQLIIMQKLGLDIEMFATTQPDLFLSDVHDEIIECEARGRFKILEDGPATLKYGRIVKADFFGEDAEFVDEEDEYIIRSLEWMLLVPGLLVETCAYVIRAYKYFLKRTRLRAARALSDRVSGREIARTKTPVHQIRPHSTEDPNPGWFEEFADADLSDDFLAACNLDKERLTTVLRNVWELECLVRALDSVETLSSLAVISREDNGNTREMLQHMTKHVRLAKACMEPVLRGWLLTTNTADRDFSQLRDAYIPETVLAYASSLHFAGTSLSRDNLLECMELAAVIAEKGSDVASQFMRAGRMKELVEAFASCSKALAIWTSDKKGSQTTSKKMREMGWSRELWSIKPEA</sequence>
<feature type="region of interest" description="Disordered" evidence="8">
    <location>
        <begin position="94"/>
        <end position="132"/>
    </location>
</feature>
<organism evidence="9 10">
    <name type="scientific">Podospora didyma</name>
    <dbReference type="NCBI Taxonomy" id="330526"/>
    <lineage>
        <taxon>Eukaryota</taxon>
        <taxon>Fungi</taxon>
        <taxon>Dikarya</taxon>
        <taxon>Ascomycota</taxon>
        <taxon>Pezizomycotina</taxon>
        <taxon>Sordariomycetes</taxon>
        <taxon>Sordariomycetidae</taxon>
        <taxon>Sordariales</taxon>
        <taxon>Podosporaceae</taxon>
        <taxon>Podospora</taxon>
    </lineage>
</organism>
<gene>
    <name evidence="9" type="ORF">B0H63DRAFT_59324</name>
</gene>
<dbReference type="GO" id="GO:0006606">
    <property type="term" value="P:protein import into nucleus"/>
    <property type="evidence" value="ECO:0007669"/>
    <property type="project" value="TreeGrafter"/>
</dbReference>
<dbReference type="Gene3D" id="1.20.190.50">
    <property type="match status" value="1"/>
</dbReference>
<dbReference type="Pfam" id="PF04121">
    <property type="entry name" value="Nup84_Nup100"/>
    <property type="match status" value="1"/>
</dbReference>
<evidence type="ECO:0000256" key="2">
    <source>
        <dbReference type="ARBA" id="ARBA00022816"/>
    </source>
</evidence>
<evidence type="ECO:0000313" key="10">
    <source>
        <dbReference type="Proteomes" id="UP001285441"/>
    </source>
</evidence>
<evidence type="ECO:0000256" key="8">
    <source>
        <dbReference type="SAM" id="MobiDB-lite"/>
    </source>
</evidence>
<feature type="compositionally biased region" description="Acidic residues" evidence="8">
    <location>
        <begin position="115"/>
        <end position="124"/>
    </location>
</feature>
<evidence type="ECO:0000256" key="5">
    <source>
        <dbReference type="ARBA" id="ARBA00023132"/>
    </source>
</evidence>
<comment type="function">
    <text evidence="7">Functions as a component of the nuclear pore complex (NPC).</text>
</comment>
<keyword evidence="3" id="KW-0653">Protein transport</keyword>
<keyword evidence="6 7" id="KW-0539">Nucleus</keyword>
<dbReference type="PANTHER" id="PTHR13003">
    <property type="entry name" value="NUP107-RELATED"/>
    <property type="match status" value="1"/>
</dbReference>